<dbReference type="PROSITE" id="PS50965">
    <property type="entry name" value="NERD"/>
    <property type="match status" value="1"/>
</dbReference>
<protein>
    <submittedName>
        <fullName evidence="2">NERD domain-containing protein</fullName>
    </submittedName>
</protein>
<reference evidence="2 3" key="1">
    <citation type="journal article" date="2003" name="Int. J. Syst. Evol. Microbiol.">
        <title>Halobacillus salinus sp. nov., isolated from a salt lake on the coast of the East Sea in Korea.</title>
        <authorList>
            <person name="Yoon J.H."/>
            <person name="Kang K.H."/>
            <person name="Park Y.H."/>
        </authorList>
    </citation>
    <scope>NUCLEOTIDE SEQUENCE [LARGE SCALE GENOMIC DNA]</scope>
    <source>
        <strain evidence="2 3">HSL-3</strain>
    </source>
</reference>
<dbReference type="Pfam" id="PF08378">
    <property type="entry name" value="NERD"/>
    <property type="match status" value="1"/>
</dbReference>
<dbReference type="AlphaFoldDB" id="A0A4Z0GYF4"/>
<evidence type="ECO:0000259" key="1">
    <source>
        <dbReference type="PROSITE" id="PS50965"/>
    </source>
</evidence>
<keyword evidence="3" id="KW-1185">Reference proteome</keyword>
<dbReference type="Proteomes" id="UP000297982">
    <property type="component" value="Unassembled WGS sequence"/>
</dbReference>
<proteinExistence type="predicted"/>
<evidence type="ECO:0000313" key="2">
    <source>
        <dbReference type="EMBL" id="TGB02251.1"/>
    </source>
</evidence>
<feature type="domain" description="NERD" evidence="1">
    <location>
        <begin position="34"/>
        <end position="149"/>
    </location>
</feature>
<comment type="caution">
    <text evidence="2">The sequence shown here is derived from an EMBL/GenBank/DDBJ whole genome shotgun (WGS) entry which is preliminary data.</text>
</comment>
<evidence type="ECO:0000313" key="3">
    <source>
        <dbReference type="Proteomes" id="UP000297982"/>
    </source>
</evidence>
<sequence>MSISIERLRSLLDRLSPDHHLLPAVEQAYGIKKSGMNGEASLDYHLHFIDGDFQVLNGIRLQGDLYIFQMDVVLVTRSRIFLIEVKNYAGELIYDGDNHQMLQIVDGQQKAYADPILQAKRQTVQLRKWISQQTLPSIPISALVVFTNSYASLDSPHPDVIKSSYLPFKVSNQQLCDFLRINDRQVANRILKSLGYKKVGSTSNSYYLIPTD</sequence>
<organism evidence="2 3">
    <name type="scientific">Halobacillus salinus</name>
    <dbReference type="NCBI Taxonomy" id="192814"/>
    <lineage>
        <taxon>Bacteria</taxon>
        <taxon>Bacillati</taxon>
        <taxon>Bacillota</taxon>
        <taxon>Bacilli</taxon>
        <taxon>Bacillales</taxon>
        <taxon>Bacillaceae</taxon>
        <taxon>Halobacillus</taxon>
    </lineage>
</organism>
<gene>
    <name evidence="2" type="ORF">E4663_12975</name>
</gene>
<dbReference type="InterPro" id="IPR011528">
    <property type="entry name" value="NERD"/>
</dbReference>
<dbReference type="RefSeq" id="WP_135327930.1">
    <property type="nucleotide sequence ID" value="NZ_SRJC01000003.1"/>
</dbReference>
<dbReference type="EMBL" id="SRJC01000003">
    <property type="protein sequence ID" value="TGB02251.1"/>
    <property type="molecule type" value="Genomic_DNA"/>
</dbReference>
<name>A0A4Z0GYF4_9BACI</name>
<accession>A0A4Z0GYF4</accession>